<dbReference type="InterPro" id="IPR029052">
    <property type="entry name" value="Metallo-depent_PP-like"/>
</dbReference>
<accession>A0ABR2HUK0</accession>
<dbReference type="Pfam" id="PF00149">
    <property type="entry name" value="Metallophos"/>
    <property type="match status" value="1"/>
</dbReference>
<name>A0ABR2HUK0_9EUKA</name>
<dbReference type="InterPro" id="IPR004843">
    <property type="entry name" value="Calcineurin-like_PHP"/>
</dbReference>
<dbReference type="Gene3D" id="3.60.21.10">
    <property type="match status" value="1"/>
</dbReference>
<feature type="domain" description="Calcineurin-like phosphoesterase" evidence="2">
    <location>
        <begin position="60"/>
        <end position="302"/>
    </location>
</feature>
<dbReference type="SUPFAM" id="SSF56300">
    <property type="entry name" value="Metallo-dependent phosphatases"/>
    <property type="match status" value="1"/>
</dbReference>
<keyword evidence="1" id="KW-0472">Membrane</keyword>
<evidence type="ECO:0000313" key="4">
    <source>
        <dbReference type="Proteomes" id="UP001470230"/>
    </source>
</evidence>
<feature type="transmembrane region" description="Helical" evidence="1">
    <location>
        <begin position="651"/>
        <end position="670"/>
    </location>
</feature>
<feature type="transmembrane region" description="Helical" evidence="1">
    <location>
        <begin position="618"/>
        <end position="639"/>
    </location>
</feature>
<organism evidence="3 4">
    <name type="scientific">Tritrichomonas musculus</name>
    <dbReference type="NCBI Taxonomy" id="1915356"/>
    <lineage>
        <taxon>Eukaryota</taxon>
        <taxon>Metamonada</taxon>
        <taxon>Parabasalia</taxon>
        <taxon>Tritrichomonadida</taxon>
        <taxon>Tritrichomonadidae</taxon>
        <taxon>Tritrichomonas</taxon>
    </lineage>
</organism>
<reference evidence="3 4" key="1">
    <citation type="submission" date="2024-04" db="EMBL/GenBank/DDBJ databases">
        <title>Tritrichomonas musculus Genome.</title>
        <authorList>
            <person name="Alves-Ferreira E."/>
            <person name="Grigg M."/>
            <person name="Lorenzi H."/>
            <person name="Galac M."/>
        </authorList>
    </citation>
    <scope>NUCLEOTIDE SEQUENCE [LARGE SCALE GENOMIC DNA]</scope>
    <source>
        <strain evidence="3 4">EAF2021</strain>
    </source>
</reference>
<sequence>MISIDQKHPRGFPFFLSQYLWIAIFLIFLLIGVLVSPYQKIKPIKSKSSLNTNNIPPVLIMHLTDIHLNSYQHIRAQTFERALLYATKNNISKLINSGDLVDNKKKELSYGVQSKTDYPHYSSVLNKFMNKNKLGKEDTNSEFFSQDSVIDIPGNHDEYGVPSYDSEVHRVLDFSSYFQYLSKSEKNSERINLSTFWASRIDITDNIELISLNPFRHPTPHAKLGFWNHPTTSILDDIEKVLSNSKKTKSSKEKEGRSLFVQCHFPIRLMITNHKTSQTKLTLTELLEKFSVDLFLSGHLHPKKASLLHTDNGLLEVVGSDLKGHLGVGIISVDKGNQIFYHSENFNEIDSKNLNGMPNVIVLSPVPIEQLSSSSVFNSRDIEIRVIVFTNSTEVKLKANIIKSGKIIFNEDLSFDSFLNGNQALYVKKLTVPENGQYTFQLKSDTFPLKISSKTDSYEFDFFIGDEVKIKKELIYCFPNLVTTCFAGFVIFVVFNVFVTFPYHFDFTVNHGLNSDNLVDEKSGSESHFLSTFSSKLNEAHLWILGQSEESHYLFVCLFGPLLIRKRLLNLPLFAQILLFILALWPVCLPLIFMTIEGKFAMVWTYGYVCEGQLFHDVFGYIFAFIFTVAVSCVTTLFYSMISASYPWKLGWMWFDLVLYAICMIFVLFLDYYFVYEASYYGGCFTSPEFFLLPILFIVIGAILLIRKTKIVEESTAVANTGYPDLA</sequence>
<gene>
    <name evidence="3" type="ORF">M9Y10_017852</name>
</gene>
<feature type="transmembrane region" description="Helical" evidence="1">
    <location>
        <begin position="19"/>
        <end position="38"/>
    </location>
</feature>
<feature type="transmembrane region" description="Helical" evidence="1">
    <location>
        <begin position="540"/>
        <end position="564"/>
    </location>
</feature>
<dbReference type="EMBL" id="JAPFFF010000023">
    <property type="protein sequence ID" value="KAK8852860.1"/>
    <property type="molecule type" value="Genomic_DNA"/>
</dbReference>
<feature type="transmembrane region" description="Helical" evidence="1">
    <location>
        <begin position="690"/>
        <end position="706"/>
    </location>
</feature>
<dbReference type="PANTHER" id="PTHR14795:SF0">
    <property type="entry name" value="TRANSMEMBRANE PROTEIN 62"/>
    <property type="match status" value="1"/>
</dbReference>
<keyword evidence="1 3" id="KW-0812">Transmembrane</keyword>
<feature type="transmembrane region" description="Helical" evidence="1">
    <location>
        <begin position="481"/>
        <end position="505"/>
    </location>
</feature>
<dbReference type="Proteomes" id="UP001470230">
    <property type="component" value="Unassembled WGS sequence"/>
</dbReference>
<dbReference type="PANTHER" id="PTHR14795">
    <property type="entry name" value="HELICASE RELATED"/>
    <property type="match status" value="1"/>
</dbReference>
<protein>
    <submittedName>
        <fullName evidence="3">Transmembrane protein 62</fullName>
    </submittedName>
</protein>
<proteinExistence type="predicted"/>
<keyword evidence="4" id="KW-1185">Reference proteome</keyword>
<evidence type="ECO:0000313" key="3">
    <source>
        <dbReference type="EMBL" id="KAK8852860.1"/>
    </source>
</evidence>
<evidence type="ECO:0000259" key="2">
    <source>
        <dbReference type="Pfam" id="PF00149"/>
    </source>
</evidence>
<comment type="caution">
    <text evidence="3">The sequence shown here is derived from an EMBL/GenBank/DDBJ whole genome shotgun (WGS) entry which is preliminary data.</text>
</comment>
<keyword evidence="1" id="KW-1133">Transmembrane helix</keyword>
<evidence type="ECO:0000256" key="1">
    <source>
        <dbReference type="SAM" id="Phobius"/>
    </source>
</evidence>
<feature type="transmembrane region" description="Helical" evidence="1">
    <location>
        <begin position="571"/>
        <end position="596"/>
    </location>
</feature>